<evidence type="ECO:0000313" key="3">
    <source>
        <dbReference type="Proteomes" id="UP001600888"/>
    </source>
</evidence>
<proteinExistence type="predicted"/>
<protein>
    <recommendedName>
        <fullName evidence="1">DUF7918 domain-containing protein</fullName>
    </recommendedName>
</protein>
<sequence>MAIIEELGLEVKVQVGGSAATEYTDPEPDVDDACTETTRACHRYVESVDNAEFAIHVGLIAGVNTGQE</sequence>
<comment type="caution">
    <text evidence="2">The sequence shown here is derived from an EMBL/GenBank/DDBJ whole genome shotgun (WGS) entry which is preliminary data.</text>
</comment>
<evidence type="ECO:0000259" key="1">
    <source>
        <dbReference type="Pfam" id="PF25534"/>
    </source>
</evidence>
<dbReference type="Pfam" id="PF25534">
    <property type="entry name" value="DUF7918"/>
    <property type="match status" value="1"/>
</dbReference>
<evidence type="ECO:0000313" key="2">
    <source>
        <dbReference type="EMBL" id="KAL2276409.1"/>
    </source>
</evidence>
<dbReference type="InterPro" id="IPR057678">
    <property type="entry name" value="DUF7918"/>
</dbReference>
<gene>
    <name evidence="2" type="ORF">FJTKL_00923</name>
</gene>
<reference evidence="2 3" key="1">
    <citation type="submission" date="2024-03" db="EMBL/GenBank/DDBJ databases">
        <title>A high-quality draft genome sequence of Diaporthe vaccinii, a causative agent of upright dieback and viscid rot disease in cranberry plants.</title>
        <authorList>
            <person name="Sarrasin M."/>
            <person name="Lang B.F."/>
            <person name="Burger G."/>
        </authorList>
    </citation>
    <scope>NUCLEOTIDE SEQUENCE [LARGE SCALE GENOMIC DNA]</scope>
    <source>
        <strain evidence="2 3">IS7</strain>
    </source>
</reference>
<keyword evidence="3" id="KW-1185">Reference proteome</keyword>
<feature type="domain" description="DUF7918" evidence="1">
    <location>
        <begin position="8"/>
        <end position="64"/>
    </location>
</feature>
<accession>A0ABR4E1V3</accession>
<dbReference type="EMBL" id="JBAWTH010000114">
    <property type="protein sequence ID" value="KAL2276409.1"/>
    <property type="molecule type" value="Genomic_DNA"/>
</dbReference>
<organism evidence="2 3">
    <name type="scientific">Diaporthe vaccinii</name>
    <dbReference type="NCBI Taxonomy" id="105482"/>
    <lineage>
        <taxon>Eukaryota</taxon>
        <taxon>Fungi</taxon>
        <taxon>Dikarya</taxon>
        <taxon>Ascomycota</taxon>
        <taxon>Pezizomycotina</taxon>
        <taxon>Sordariomycetes</taxon>
        <taxon>Sordariomycetidae</taxon>
        <taxon>Diaporthales</taxon>
        <taxon>Diaporthaceae</taxon>
        <taxon>Diaporthe</taxon>
        <taxon>Diaporthe eres species complex</taxon>
    </lineage>
</organism>
<name>A0ABR4E1V3_9PEZI</name>
<dbReference type="Proteomes" id="UP001600888">
    <property type="component" value="Unassembled WGS sequence"/>
</dbReference>